<keyword evidence="1" id="KW-1133">Transmembrane helix</keyword>
<dbReference type="Proteomes" id="UP001222275">
    <property type="component" value="Chromosome"/>
</dbReference>
<feature type="transmembrane region" description="Helical" evidence="1">
    <location>
        <begin position="14"/>
        <end position="37"/>
    </location>
</feature>
<reference evidence="2 3" key="1">
    <citation type="submission" date="2022-06" db="EMBL/GenBank/DDBJ databases">
        <title>Thiomicrohabdus sp. nov, an obligately chemolithoautotrophic, sulfur-oxidizing bacterium isolated from beach of Guanyin Mountain. Amoy.</title>
        <authorList>
            <person name="Zhu H."/>
        </authorList>
    </citation>
    <scope>NUCLEOTIDE SEQUENCE [LARGE SCALE GENOMIC DNA]</scope>
    <source>
        <strain evidence="2 3">XGS-01</strain>
    </source>
</reference>
<proteinExistence type="predicted"/>
<evidence type="ECO:0000256" key="1">
    <source>
        <dbReference type="SAM" id="Phobius"/>
    </source>
</evidence>
<name>A0ABY8CAS1_9GAMM</name>
<gene>
    <name evidence="2" type="ORF">NR989_06515</name>
</gene>
<keyword evidence="3" id="KW-1185">Reference proteome</keyword>
<keyword evidence="1" id="KW-0812">Transmembrane</keyword>
<protein>
    <submittedName>
        <fullName evidence="2">Uncharacterized protein</fullName>
    </submittedName>
</protein>
<evidence type="ECO:0000313" key="3">
    <source>
        <dbReference type="Proteomes" id="UP001222275"/>
    </source>
</evidence>
<dbReference type="EMBL" id="CP102381">
    <property type="protein sequence ID" value="WEJ61666.1"/>
    <property type="molecule type" value="Genomic_DNA"/>
</dbReference>
<accession>A0ABY8CAS1</accession>
<evidence type="ECO:0000313" key="2">
    <source>
        <dbReference type="EMBL" id="WEJ61666.1"/>
    </source>
</evidence>
<sequence>MSNKNQQQIKAASFIKYGFIAALLLVAPITLINQIVLPMV</sequence>
<keyword evidence="1" id="KW-0472">Membrane</keyword>
<dbReference type="RefSeq" id="WP_275593925.1">
    <property type="nucleotide sequence ID" value="NZ_CP102381.1"/>
</dbReference>
<organism evidence="2 3">
    <name type="scientific">Thiomicrorhabdus lithotrophica</name>
    <dbReference type="NCBI Taxonomy" id="2949997"/>
    <lineage>
        <taxon>Bacteria</taxon>
        <taxon>Pseudomonadati</taxon>
        <taxon>Pseudomonadota</taxon>
        <taxon>Gammaproteobacteria</taxon>
        <taxon>Thiotrichales</taxon>
        <taxon>Piscirickettsiaceae</taxon>
        <taxon>Thiomicrorhabdus</taxon>
    </lineage>
</organism>